<feature type="domain" description="Pectinesterase inhibitor" evidence="4">
    <location>
        <begin position="195"/>
        <end position="345"/>
    </location>
</feature>
<keyword evidence="1" id="KW-0732">Signal</keyword>
<proteinExistence type="inferred from homology"/>
<dbReference type="Gene3D" id="1.20.140.40">
    <property type="entry name" value="Invertase/pectin methylesterase inhibitor family protein"/>
    <property type="match status" value="1"/>
</dbReference>
<evidence type="ECO:0000256" key="3">
    <source>
        <dbReference type="ARBA" id="ARBA00038471"/>
    </source>
</evidence>
<comment type="similarity">
    <text evidence="3">Belongs to the PMEI family.</text>
</comment>
<accession>A0A368QPL7</accession>
<organism evidence="5">
    <name type="scientific">Setaria italica</name>
    <name type="common">Foxtail millet</name>
    <name type="synonym">Panicum italicum</name>
    <dbReference type="NCBI Taxonomy" id="4555"/>
    <lineage>
        <taxon>Eukaryota</taxon>
        <taxon>Viridiplantae</taxon>
        <taxon>Streptophyta</taxon>
        <taxon>Embryophyta</taxon>
        <taxon>Tracheophyta</taxon>
        <taxon>Spermatophyta</taxon>
        <taxon>Magnoliopsida</taxon>
        <taxon>Liliopsida</taxon>
        <taxon>Poales</taxon>
        <taxon>Poaceae</taxon>
        <taxon>PACMAD clade</taxon>
        <taxon>Panicoideae</taxon>
        <taxon>Panicodae</taxon>
        <taxon>Paniceae</taxon>
        <taxon>Cenchrinae</taxon>
        <taxon>Setaria</taxon>
    </lineage>
</organism>
<dbReference type="OrthoDB" id="682729at2759"/>
<evidence type="ECO:0000313" key="5">
    <source>
        <dbReference type="EMBL" id="RCV19823.1"/>
    </source>
</evidence>
<dbReference type="STRING" id="4555.A0A368QPL7"/>
<dbReference type="SUPFAM" id="SSF101148">
    <property type="entry name" value="Plant invertase/pectin methylesterase inhibitor"/>
    <property type="match status" value="1"/>
</dbReference>
<reference evidence="5" key="1">
    <citation type="journal article" date="2012" name="Nat. Biotechnol.">
        <title>Reference genome sequence of the model plant Setaria.</title>
        <authorList>
            <person name="Bennetzen J.L."/>
            <person name="Schmutz J."/>
            <person name="Wang H."/>
            <person name="Percifield R."/>
            <person name="Hawkins J."/>
            <person name="Pontaroli A.C."/>
            <person name="Estep M."/>
            <person name="Feng L."/>
            <person name="Vaughn J.N."/>
            <person name="Grimwood J."/>
            <person name="Jenkins J."/>
            <person name="Barry K."/>
            <person name="Lindquist E."/>
            <person name="Hellsten U."/>
            <person name="Deshpande S."/>
            <person name="Wang X."/>
            <person name="Wu X."/>
            <person name="Mitros T."/>
            <person name="Triplett J."/>
            <person name="Yang X."/>
            <person name="Ye C.Y."/>
            <person name="Mauro-Herrera M."/>
            <person name="Wang L."/>
            <person name="Li P."/>
            <person name="Sharma M."/>
            <person name="Sharma R."/>
            <person name="Ronald P.C."/>
            <person name="Panaud O."/>
            <person name="Kellogg E.A."/>
            <person name="Brutnell T.P."/>
            <person name="Doust A.N."/>
            <person name="Tuskan G.A."/>
            <person name="Rokhsar D."/>
            <person name="Devos K.M."/>
        </authorList>
    </citation>
    <scope>NUCLEOTIDE SEQUENCE [LARGE SCALE GENOMIC DNA]</scope>
    <source>
        <strain evidence="5">Yugu1</strain>
    </source>
</reference>
<evidence type="ECO:0000256" key="1">
    <source>
        <dbReference type="ARBA" id="ARBA00022729"/>
    </source>
</evidence>
<evidence type="ECO:0000259" key="4">
    <source>
        <dbReference type="SMART" id="SM00856"/>
    </source>
</evidence>
<dbReference type="GO" id="GO:0005576">
    <property type="term" value="C:extracellular region"/>
    <property type="evidence" value="ECO:0007669"/>
    <property type="project" value="UniProtKB-ARBA"/>
</dbReference>
<dbReference type="PANTHER" id="PTHR35357">
    <property type="entry name" value="OS02G0537100 PROTEIN"/>
    <property type="match status" value="1"/>
</dbReference>
<dbReference type="KEGG" id="sita:101775540"/>
<dbReference type="FunFam" id="1.20.140.40:FF:000002">
    <property type="entry name" value="Putative invertase inhibitor"/>
    <property type="match status" value="1"/>
</dbReference>
<dbReference type="CDD" id="cd15795">
    <property type="entry name" value="PMEI-Pla_a_1_like"/>
    <property type="match status" value="1"/>
</dbReference>
<dbReference type="Pfam" id="PF04043">
    <property type="entry name" value="PMEI"/>
    <property type="match status" value="1"/>
</dbReference>
<dbReference type="InterPro" id="IPR034088">
    <property type="entry name" value="Pla_a_1-like"/>
</dbReference>
<dbReference type="SMART" id="SM00856">
    <property type="entry name" value="PMEI"/>
    <property type="match status" value="1"/>
</dbReference>
<gene>
    <name evidence="5" type="ORF">SETIT_4G006700v2</name>
</gene>
<dbReference type="AlphaFoldDB" id="A0A368QPL7"/>
<protein>
    <recommendedName>
        <fullName evidence="4">Pectinesterase inhibitor domain-containing protein</fullName>
    </recommendedName>
</protein>
<dbReference type="EMBL" id="CM003531">
    <property type="protein sequence ID" value="RCV19823.1"/>
    <property type="molecule type" value="Genomic_DNA"/>
</dbReference>
<dbReference type="InterPro" id="IPR006501">
    <property type="entry name" value="Pectinesterase_inhib_dom"/>
</dbReference>
<keyword evidence="2" id="KW-1015">Disulfide bond</keyword>
<dbReference type="NCBIfam" id="TIGR01614">
    <property type="entry name" value="PME_inhib"/>
    <property type="match status" value="1"/>
</dbReference>
<dbReference type="PANTHER" id="PTHR35357:SF25">
    <property type="entry name" value="OS02G0103300 PROTEIN"/>
    <property type="match status" value="1"/>
</dbReference>
<evidence type="ECO:0000256" key="2">
    <source>
        <dbReference type="ARBA" id="ARBA00023157"/>
    </source>
</evidence>
<dbReference type="InterPro" id="IPR035513">
    <property type="entry name" value="Invertase/methylesterase_inhib"/>
</dbReference>
<name>A0A368QPL7_SETIT</name>
<sequence>MPESSNLKLVIASAYDLQALAAVYQSIHILTIGRNDMMNCCLQVIKMRSLVHNNFVVQFVAKVEISEQHCPLVTTCGWQVGPKMLMFKNSNGSLFTSSFLEEWFNQCELSAIEHLYRSILREQLLASKTCHHLTPGLGHKVKRITCKQAGSNQPKEKQKEAIMQQERRSTAAAMLAAAAVVLLLATAAAPCSAQQAVMSIEEACRKAASAQAGVSYEHCVSSLASDGRSRDAADLHKLAVVAARMAADHAATTEARMEDLSEVEESPHARARLHHCLELYGAAADVLRDALDNLRARVYGRASQQLEAALGASESCEDVWKGEERVPIAAHDREYGRMAVVALGLTTGIAA</sequence>
<dbReference type="GO" id="GO:0004857">
    <property type="term" value="F:enzyme inhibitor activity"/>
    <property type="evidence" value="ECO:0007669"/>
    <property type="project" value="InterPro"/>
</dbReference>
<reference evidence="5" key="2">
    <citation type="submission" date="2015-07" db="EMBL/GenBank/DDBJ databases">
        <authorList>
            <person name="Noorani M."/>
        </authorList>
    </citation>
    <scope>NUCLEOTIDE SEQUENCE</scope>
    <source>
        <strain evidence="5">Yugu1</strain>
    </source>
</reference>